<name>A0A645CCS9_9ZZZZ</name>
<keyword evidence="1" id="KW-1133">Transmembrane helix</keyword>
<dbReference type="Gene3D" id="1.20.1730.10">
    <property type="entry name" value="Sodium/glucose cotransporter"/>
    <property type="match status" value="1"/>
</dbReference>
<proteinExistence type="predicted"/>
<reference evidence="2" key="1">
    <citation type="submission" date="2019-08" db="EMBL/GenBank/DDBJ databases">
        <authorList>
            <person name="Kucharzyk K."/>
            <person name="Murdoch R.W."/>
            <person name="Higgins S."/>
            <person name="Loffler F."/>
        </authorList>
    </citation>
    <scope>NUCLEOTIDE SEQUENCE</scope>
</reference>
<dbReference type="SUPFAM" id="SSF46785">
    <property type="entry name" value="Winged helix' DNA-binding domain"/>
    <property type="match status" value="2"/>
</dbReference>
<dbReference type="InterPro" id="IPR038377">
    <property type="entry name" value="Na/Glc_symporter_sf"/>
</dbReference>
<accession>A0A645CCS9</accession>
<gene>
    <name evidence="2" type="ORF">SDC9_121687</name>
</gene>
<sequence>MWPRFNSRGALWGALAGMISMAVFTILDILKIFSIGTYIYLATFGFLVTLAVAVFASLTGQSKYYGAPGWALVPTASNRKDLKLDDTDRKVLELIRVGHCYMADLTDALGVDSKTSGKAIENLDQSGCIVRAGFTGSKFYTFSITEKGQGALAPLSVEEAKLAALGLTPMYLELLRLVKDNPEMQAEFVRKYGVKSMQMSSICSHLTRQGYITEGGLFKRKLHVTQKGLEAVKQYV</sequence>
<feature type="transmembrane region" description="Helical" evidence="1">
    <location>
        <begin position="39"/>
        <end position="58"/>
    </location>
</feature>
<protein>
    <submittedName>
        <fullName evidence="2">Uncharacterized protein</fullName>
    </submittedName>
</protein>
<dbReference type="InterPro" id="IPR036390">
    <property type="entry name" value="WH_DNA-bd_sf"/>
</dbReference>
<dbReference type="EMBL" id="VSSQ01026141">
    <property type="protein sequence ID" value="MPM74698.1"/>
    <property type="molecule type" value="Genomic_DNA"/>
</dbReference>
<evidence type="ECO:0000256" key="1">
    <source>
        <dbReference type="SAM" id="Phobius"/>
    </source>
</evidence>
<comment type="caution">
    <text evidence="2">The sequence shown here is derived from an EMBL/GenBank/DDBJ whole genome shotgun (WGS) entry which is preliminary data.</text>
</comment>
<feature type="transmembrane region" description="Helical" evidence="1">
    <location>
        <begin position="12"/>
        <end position="33"/>
    </location>
</feature>
<keyword evidence="1" id="KW-0812">Transmembrane</keyword>
<dbReference type="AlphaFoldDB" id="A0A645CCS9"/>
<keyword evidence="1" id="KW-0472">Membrane</keyword>
<organism evidence="2">
    <name type="scientific">bioreactor metagenome</name>
    <dbReference type="NCBI Taxonomy" id="1076179"/>
    <lineage>
        <taxon>unclassified sequences</taxon>
        <taxon>metagenomes</taxon>
        <taxon>ecological metagenomes</taxon>
    </lineage>
</organism>
<evidence type="ECO:0000313" key="2">
    <source>
        <dbReference type="EMBL" id="MPM74698.1"/>
    </source>
</evidence>